<dbReference type="OrthoDB" id="10047816at2759"/>
<dbReference type="GeneID" id="117357320"/>
<dbReference type="Proteomes" id="UP000515159">
    <property type="component" value="Chromosome 3"/>
</dbReference>
<organism evidence="1 2">
    <name type="scientific">Geotrypetes seraphini</name>
    <name type="common">Gaboon caecilian</name>
    <name type="synonym">Caecilia seraphini</name>
    <dbReference type="NCBI Taxonomy" id="260995"/>
    <lineage>
        <taxon>Eukaryota</taxon>
        <taxon>Metazoa</taxon>
        <taxon>Chordata</taxon>
        <taxon>Craniata</taxon>
        <taxon>Vertebrata</taxon>
        <taxon>Euteleostomi</taxon>
        <taxon>Amphibia</taxon>
        <taxon>Gymnophiona</taxon>
        <taxon>Geotrypetes</taxon>
    </lineage>
</organism>
<keyword evidence="2" id="KW-0418">Kinase</keyword>
<dbReference type="Gene3D" id="1.10.510.10">
    <property type="entry name" value="Transferase(Phosphotransferase) domain 1"/>
    <property type="match status" value="1"/>
</dbReference>
<evidence type="ECO:0000313" key="1">
    <source>
        <dbReference type="Proteomes" id="UP000515159"/>
    </source>
</evidence>
<dbReference type="GO" id="GO:0016301">
    <property type="term" value="F:kinase activity"/>
    <property type="evidence" value="ECO:0007669"/>
    <property type="project" value="UniProtKB-KW"/>
</dbReference>
<gene>
    <name evidence="2" type="primary">AKT3</name>
</gene>
<evidence type="ECO:0000313" key="2">
    <source>
        <dbReference type="RefSeq" id="XP_033793591.1"/>
    </source>
</evidence>
<keyword evidence="1" id="KW-1185">Reference proteome</keyword>
<proteinExistence type="predicted"/>
<dbReference type="Gene3D" id="3.30.200.20">
    <property type="entry name" value="Phosphorylase Kinase, domain 1"/>
    <property type="match status" value="1"/>
</dbReference>
<protein>
    <submittedName>
        <fullName evidence="2">RAC-gamma serine/threonine-protein kinase isoform X1</fullName>
    </submittedName>
</protein>
<reference evidence="2" key="1">
    <citation type="submission" date="2025-08" db="UniProtKB">
        <authorList>
            <consortium name="RefSeq"/>
        </authorList>
    </citation>
    <scope>IDENTIFICATION</scope>
</reference>
<keyword evidence="2" id="KW-0808">Transferase</keyword>
<dbReference type="AlphaFoldDB" id="A0A6P8R4K5"/>
<dbReference type="SUPFAM" id="SSF56112">
    <property type="entry name" value="Protein kinase-like (PK-like)"/>
    <property type="match status" value="1"/>
</dbReference>
<dbReference type="KEGG" id="gsh:117357320"/>
<accession>A0A6P8R4K5</accession>
<dbReference type="InterPro" id="IPR011009">
    <property type="entry name" value="Kinase-like_dom_sf"/>
</dbReference>
<dbReference type="InParanoid" id="A0A6P8R4K5"/>
<dbReference type="CTD" id="10000"/>
<dbReference type="RefSeq" id="XP_033793591.1">
    <property type="nucleotide sequence ID" value="XM_033937700.1"/>
</dbReference>
<sequence length="138" mass="16124">MKLQPCPVRTCGNQPASASARAGVKESRFCRGSLLDHQEFKRMKWHTHLTENRVLKITRHPFLTLFFHLSKEQVFSEDHILFYGAEIASAVDYLHSELYTMTSREEEKAELMISASLTQETSRLHVQSWRFEHCRSKN</sequence>
<name>A0A6P8R4K5_GEOSA</name>